<keyword evidence="1" id="KW-0732">Signal</keyword>
<gene>
    <name evidence="3" type="ORF">ACFQ5G_11880</name>
</gene>
<name>A0ABW4A693_9ACTN</name>
<dbReference type="PANTHER" id="PTHR46825">
    <property type="entry name" value="D-ALANYL-D-ALANINE-CARBOXYPEPTIDASE/ENDOPEPTIDASE AMPH"/>
    <property type="match status" value="1"/>
</dbReference>
<dbReference type="PROSITE" id="PS51318">
    <property type="entry name" value="TAT"/>
    <property type="match status" value="1"/>
</dbReference>
<dbReference type="PANTHER" id="PTHR46825:SF7">
    <property type="entry name" value="D-ALANYL-D-ALANINE CARBOXYPEPTIDASE"/>
    <property type="match status" value="1"/>
</dbReference>
<feature type="domain" description="Beta-lactamase-related" evidence="2">
    <location>
        <begin position="64"/>
        <end position="354"/>
    </location>
</feature>
<organism evidence="3 4">
    <name type="scientific">Actinoplanes sichuanensis</name>
    <dbReference type="NCBI Taxonomy" id="512349"/>
    <lineage>
        <taxon>Bacteria</taxon>
        <taxon>Bacillati</taxon>
        <taxon>Actinomycetota</taxon>
        <taxon>Actinomycetes</taxon>
        <taxon>Micromonosporales</taxon>
        <taxon>Micromonosporaceae</taxon>
        <taxon>Actinoplanes</taxon>
    </lineage>
</organism>
<dbReference type="InterPro" id="IPR001466">
    <property type="entry name" value="Beta-lactam-related"/>
</dbReference>
<dbReference type="RefSeq" id="WP_317794792.1">
    <property type="nucleotide sequence ID" value="NZ_AP028461.1"/>
</dbReference>
<dbReference type="GO" id="GO:0016787">
    <property type="term" value="F:hydrolase activity"/>
    <property type="evidence" value="ECO:0007669"/>
    <property type="project" value="UniProtKB-KW"/>
</dbReference>
<evidence type="ECO:0000256" key="1">
    <source>
        <dbReference type="SAM" id="SignalP"/>
    </source>
</evidence>
<keyword evidence="3" id="KW-0378">Hydrolase</keyword>
<accession>A0ABW4A693</accession>
<dbReference type="Pfam" id="PF00144">
    <property type="entry name" value="Beta-lactamase"/>
    <property type="match status" value="1"/>
</dbReference>
<reference evidence="4" key="1">
    <citation type="journal article" date="2019" name="Int. J. Syst. Evol. Microbiol.">
        <title>The Global Catalogue of Microorganisms (GCM) 10K type strain sequencing project: providing services to taxonomists for standard genome sequencing and annotation.</title>
        <authorList>
            <consortium name="The Broad Institute Genomics Platform"/>
            <consortium name="The Broad Institute Genome Sequencing Center for Infectious Disease"/>
            <person name="Wu L."/>
            <person name="Ma J."/>
        </authorList>
    </citation>
    <scope>NUCLEOTIDE SEQUENCE [LARGE SCALE GENOMIC DNA]</scope>
    <source>
        <strain evidence="4">CCM 7526</strain>
    </source>
</reference>
<proteinExistence type="predicted"/>
<keyword evidence="4" id="KW-1185">Reference proteome</keyword>
<protein>
    <submittedName>
        <fullName evidence="3">Serine hydrolase domain-containing protein</fullName>
        <ecNumber evidence="3">3.-.-.-</ecNumber>
    </submittedName>
</protein>
<feature type="signal peptide" evidence="1">
    <location>
        <begin position="1"/>
        <end position="28"/>
    </location>
</feature>
<dbReference type="EMBL" id="JBHTMK010000015">
    <property type="protein sequence ID" value="MFD1366044.1"/>
    <property type="molecule type" value="Genomic_DNA"/>
</dbReference>
<feature type="chain" id="PRO_5047344367" evidence="1">
    <location>
        <begin position="29"/>
        <end position="391"/>
    </location>
</feature>
<dbReference type="Gene3D" id="3.40.710.10">
    <property type="entry name" value="DD-peptidase/beta-lactamase superfamily"/>
    <property type="match status" value="1"/>
</dbReference>
<comment type="caution">
    <text evidence="3">The sequence shown here is derived from an EMBL/GenBank/DDBJ whole genome shotgun (WGS) entry which is preliminary data.</text>
</comment>
<evidence type="ECO:0000259" key="2">
    <source>
        <dbReference type="Pfam" id="PF00144"/>
    </source>
</evidence>
<dbReference type="Proteomes" id="UP001597183">
    <property type="component" value="Unassembled WGS sequence"/>
</dbReference>
<dbReference type="SUPFAM" id="SSF56601">
    <property type="entry name" value="beta-lactamase/transpeptidase-like"/>
    <property type="match status" value="1"/>
</dbReference>
<evidence type="ECO:0000313" key="4">
    <source>
        <dbReference type="Proteomes" id="UP001597183"/>
    </source>
</evidence>
<dbReference type="InterPro" id="IPR012338">
    <property type="entry name" value="Beta-lactam/transpept-like"/>
</dbReference>
<evidence type="ECO:0000313" key="3">
    <source>
        <dbReference type="EMBL" id="MFD1366044.1"/>
    </source>
</evidence>
<dbReference type="InterPro" id="IPR006311">
    <property type="entry name" value="TAT_signal"/>
</dbReference>
<dbReference type="InterPro" id="IPR050491">
    <property type="entry name" value="AmpC-like"/>
</dbReference>
<dbReference type="EC" id="3.-.-.-" evidence="3"/>
<sequence length="391" mass="41337">MPSRRAVLAGSAAAAVAAGVGTTSPAAASPGGLDRAALQAALDQVVATGATAALARVDGPSGSWRGSSGVIELGRPGRPSAGGRYRVGSITKTFVATVILQLAGERRLGLDDTLERWLPGAIPGGNRITVRNLLQHTSGIFNYTNALFATVEDVLRARYRTFRPEELVALAAAQPPEFEPGTSWSYSNTNYLLLGMIVRKVTGRAYGREVHDRILRPLRLHGTEVPGTDTTIDGPHAHGYEPIELDGEPVPLDFTDLNPSMAGAAGEIVSTTADLNRFYRTLLSGRLLRRAQLTEMLTPFGEAGYGLGIYQQPLPDGRILWGHSGGIFGFVSYSFSTPDARTQLSISINPWLGDPGPALNDLAALAFGVTAPSTFRAAPGFPVLGIRMPPT</sequence>